<comment type="caution">
    <text evidence="14">The sequence shown here is derived from an EMBL/GenBank/DDBJ whole genome shotgun (WGS) entry which is preliminary data.</text>
</comment>
<dbReference type="Gene3D" id="1.10.287.130">
    <property type="match status" value="1"/>
</dbReference>
<dbReference type="InterPro" id="IPR003018">
    <property type="entry name" value="GAF"/>
</dbReference>
<dbReference type="EMBL" id="AZQP01000003">
    <property type="protein sequence ID" value="EYE89599.1"/>
    <property type="molecule type" value="Genomic_DNA"/>
</dbReference>
<dbReference type="STRING" id="1403537.Q428_01980"/>
<dbReference type="RefSeq" id="WP_035377659.1">
    <property type="nucleotide sequence ID" value="NZ_AZQP01000003.1"/>
</dbReference>
<dbReference type="SMART" id="SM00448">
    <property type="entry name" value="REC"/>
    <property type="match status" value="1"/>
</dbReference>
<evidence type="ECO:0000256" key="8">
    <source>
        <dbReference type="ARBA" id="ARBA00022840"/>
    </source>
</evidence>
<feature type="domain" description="Response regulatory" evidence="13">
    <location>
        <begin position="624"/>
        <end position="736"/>
    </location>
</feature>
<evidence type="ECO:0000256" key="11">
    <source>
        <dbReference type="PROSITE-ProRule" id="PRU00169"/>
    </source>
</evidence>
<proteinExistence type="predicted"/>
<dbReference type="InterPro" id="IPR011006">
    <property type="entry name" value="CheY-like_superfamily"/>
</dbReference>
<gene>
    <name evidence="14" type="ORF">Q428_01980</name>
</gene>
<dbReference type="InterPro" id="IPR005467">
    <property type="entry name" value="His_kinase_dom"/>
</dbReference>
<evidence type="ECO:0000256" key="3">
    <source>
        <dbReference type="ARBA" id="ARBA00018672"/>
    </source>
</evidence>
<dbReference type="PANTHER" id="PTHR43065">
    <property type="entry name" value="SENSOR HISTIDINE KINASE"/>
    <property type="match status" value="1"/>
</dbReference>
<dbReference type="InterPro" id="IPR004358">
    <property type="entry name" value="Sig_transdc_His_kin-like_C"/>
</dbReference>
<dbReference type="InterPro" id="IPR003594">
    <property type="entry name" value="HATPase_dom"/>
</dbReference>
<dbReference type="SUPFAM" id="SSF55781">
    <property type="entry name" value="GAF domain-like"/>
    <property type="match status" value="1"/>
</dbReference>
<dbReference type="Pfam" id="PF00512">
    <property type="entry name" value="HisKA"/>
    <property type="match status" value="1"/>
</dbReference>
<dbReference type="InterPro" id="IPR025847">
    <property type="entry name" value="MEDS_domain"/>
</dbReference>
<dbReference type="CDD" id="cd00082">
    <property type="entry name" value="HisKA"/>
    <property type="match status" value="1"/>
</dbReference>
<dbReference type="CDD" id="cd00156">
    <property type="entry name" value="REC"/>
    <property type="match status" value="1"/>
</dbReference>
<keyword evidence="7" id="KW-0418">Kinase</keyword>
<organism evidence="14 15">
    <name type="scientific">Fervidicella metallireducens AeB</name>
    <dbReference type="NCBI Taxonomy" id="1403537"/>
    <lineage>
        <taxon>Bacteria</taxon>
        <taxon>Bacillati</taxon>
        <taxon>Bacillota</taxon>
        <taxon>Clostridia</taxon>
        <taxon>Eubacteriales</taxon>
        <taxon>Clostridiaceae</taxon>
        <taxon>Fervidicella</taxon>
    </lineage>
</organism>
<protein>
    <recommendedName>
        <fullName evidence="3">Stage 0 sporulation protein A homolog</fullName>
        <ecNumber evidence="2">2.7.13.3</ecNumber>
    </recommendedName>
</protein>
<sequence>MEVRKFFRDGLRYSMICTSSDNGYDIIAEYIFWAMENRKKCYYFIDHDCQMELDFYLKKYGLDIKSIIENKSFVFESAFDFFIAKRTYIRHENVINLVNEALEEGYSGVAVISDRDCFFCQGLVESLYEYEKALNSIFSNSPISALCCYNIDKFGVDSIFALKHVNPNFVYKSDNEVFIHNDKEVVFSPVESVSVVYNFLKRREKVLREKKIYEFISRLSREISYRKDEEEIFEISLNAICKASYADYGFVVILKENKHDEHKYIKSNIPDQISNTYIERIIKKLKNQEEILSKVNYLIVKKDDFDDELMELYGKYGIHTSLAIPLRLNNNLYGYMCLAANSRYISVEENSEFLFKISESIIQILEEHRRYKRIQESLIQSRKMQILGEFTGGIAHEFNNVLTPVLGYIQILKNEIDNPLLLRYVEMIEESAKDGTNIVKRIQEFSKARKKIKELVDKDRAIIQAVEITKPKWTFESQLAKKYIDINMSLESNGLVEGVPTEIREIFINLISNAVDAMVDGGIISIKSFNVDNHVTIIVKDSGIGIEKEIKDRIFEPFFTTKNEKGNGLGLSIVCNIIKQMKGTIEVESEVGKGSKFIIKLPLKAGNLISSQQNKDILSIDKLKILVIDDQRAVAQTVAEMLKSMSHDAVYATDDNEAIEKFDNEDFDCVMCDFAMPNYSGLQIAERFKNKKPLVPFILMTGWMGKFKALDLKKIDKVIQKPFTIQELQSALSEVTSGIKKEA</sequence>
<evidence type="ECO:0000256" key="2">
    <source>
        <dbReference type="ARBA" id="ARBA00012438"/>
    </source>
</evidence>
<evidence type="ECO:0000256" key="5">
    <source>
        <dbReference type="ARBA" id="ARBA00022679"/>
    </source>
</evidence>
<dbReference type="OrthoDB" id="9784397at2"/>
<comment type="catalytic activity">
    <reaction evidence="1">
        <text>ATP + protein L-histidine = ADP + protein N-phospho-L-histidine.</text>
        <dbReference type="EC" id="2.7.13.3"/>
    </reaction>
</comment>
<dbReference type="InterPro" id="IPR003661">
    <property type="entry name" value="HisK_dim/P_dom"/>
</dbReference>
<dbReference type="PRINTS" id="PR00344">
    <property type="entry name" value="BCTRLSENSOR"/>
</dbReference>
<keyword evidence="6" id="KW-0547">Nucleotide-binding</keyword>
<name>A0A017RYY8_9CLOT</name>
<dbReference type="PROSITE" id="PS50109">
    <property type="entry name" value="HIS_KIN"/>
    <property type="match status" value="1"/>
</dbReference>
<keyword evidence="9" id="KW-0902">Two-component regulatory system</keyword>
<keyword evidence="4 11" id="KW-0597">Phosphoprotein</keyword>
<dbReference type="Pfam" id="PF01590">
    <property type="entry name" value="GAF"/>
    <property type="match status" value="1"/>
</dbReference>
<evidence type="ECO:0000256" key="9">
    <source>
        <dbReference type="ARBA" id="ARBA00023012"/>
    </source>
</evidence>
<dbReference type="PANTHER" id="PTHR43065:SF46">
    <property type="entry name" value="C4-DICARBOXYLATE TRANSPORT SENSOR PROTEIN DCTB"/>
    <property type="match status" value="1"/>
</dbReference>
<dbReference type="Pfam" id="PF02518">
    <property type="entry name" value="HATPase_c"/>
    <property type="match status" value="1"/>
</dbReference>
<dbReference type="Proteomes" id="UP000019681">
    <property type="component" value="Unassembled WGS sequence"/>
</dbReference>
<dbReference type="PROSITE" id="PS50110">
    <property type="entry name" value="RESPONSE_REGULATORY"/>
    <property type="match status" value="1"/>
</dbReference>
<evidence type="ECO:0000256" key="6">
    <source>
        <dbReference type="ARBA" id="ARBA00022741"/>
    </source>
</evidence>
<evidence type="ECO:0000313" key="14">
    <source>
        <dbReference type="EMBL" id="EYE89599.1"/>
    </source>
</evidence>
<feature type="domain" description="Histidine kinase" evidence="12">
    <location>
        <begin position="393"/>
        <end position="605"/>
    </location>
</feature>
<dbReference type="SUPFAM" id="SSF52172">
    <property type="entry name" value="CheY-like"/>
    <property type="match status" value="1"/>
</dbReference>
<dbReference type="InterPro" id="IPR029016">
    <property type="entry name" value="GAF-like_dom_sf"/>
</dbReference>
<dbReference type="InterPro" id="IPR001789">
    <property type="entry name" value="Sig_transdc_resp-reg_receiver"/>
</dbReference>
<dbReference type="Pfam" id="PF14417">
    <property type="entry name" value="MEDS"/>
    <property type="match status" value="1"/>
</dbReference>
<feature type="modified residue" description="4-aspartylphosphate" evidence="11">
    <location>
        <position position="673"/>
    </location>
</feature>
<evidence type="ECO:0000256" key="7">
    <source>
        <dbReference type="ARBA" id="ARBA00022777"/>
    </source>
</evidence>
<keyword evidence="15" id="KW-1185">Reference proteome</keyword>
<dbReference type="GO" id="GO:0000155">
    <property type="term" value="F:phosphorelay sensor kinase activity"/>
    <property type="evidence" value="ECO:0007669"/>
    <property type="project" value="InterPro"/>
</dbReference>
<reference evidence="14 15" key="1">
    <citation type="journal article" date="2014" name="Genome Announc.">
        <title>Draft Genome Sequence of Fervidicella metallireducens Strain AeBT, an Iron-Reducing Thermoanaerobe from the Great Artesian Basin.</title>
        <authorList>
            <person name="Patel B.K."/>
        </authorList>
    </citation>
    <scope>NUCLEOTIDE SEQUENCE [LARGE SCALE GENOMIC DNA]</scope>
    <source>
        <strain evidence="14 15">AeB</strain>
    </source>
</reference>
<keyword evidence="8" id="KW-0067">ATP-binding</keyword>
<keyword evidence="5" id="KW-0808">Transferase</keyword>
<evidence type="ECO:0000259" key="13">
    <source>
        <dbReference type="PROSITE" id="PS50110"/>
    </source>
</evidence>
<dbReference type="GO" id="GO:0005524">
    <property type="term" value="F:ATP binding"/>
    <property type="evidence" value="ECO:0007669"/>
    <property type="project" value="UniProtKB-KW"/>
</dbReference>
<evidence type="ECO:0000256" key="4">
    <source>
        <dbReference type="ARBA" id="ARBA00022553"/>
    </source>
</evidence>
<dbReference type="InterPro" id="IPR036890">
    <property type="entry name" value="HATPase_C_sf"/>
</dbReference>
<dbReference type="EC" id="2.7.13.3" evidence="2"/>
<dbReference type="SMART" id="SM00388">
    <property type="entry name" value="HisKA"/>
    <property type="match status" value="1"/>
</dbReference>
<dbReference type="Gene3D" id="3.40.50.2300">
    <property type="match status" value="1"/>
</dbReference>
<evidence type="ECO:0000256" key="1">
    <source>
        <dbReference type="ARBA" id="ARBA00000085"/>
    </source>
</evidence>
<dbReference type="SMART" id="SM00387">
    <property type="entry name" value="HATPase_c"/>
    <property type="match status" value="1"/>
</dbReference>
<evidence type="ECO:0000256" key="10">
    <source>
        <dbReference type="ARBA" id="ARBA00024867"/>
    </source>
</evidence>
<accession>A0A017RYY8</accession>
<evidence type="ECO:0000259" key="12">
    <source>
        <dbReference type="PROSITE" id="PS50109"/>
    </source>
</evidence>
<dbReference type="Pfam" id="PF00072">
    <property type="entry name" value="Response_reg"/>
    <property type="match status" value="1"/>
</dbReference>
<dbReference type="SUPFAM" id="SSF47384">
    <property type="entry name" value="Homodimeric domain of signal transducing histidine kinase"/>
    <property type="match status" value="1"/>
</dbReference>
<dbReference type="SUPFAM" id="SSF55874">
    <property type="entry name" value="ATPase domain of HSP90 chaperone/DNA topoisomerase II/histidine kinase"/>
    <property type="match status" value="1"/>
</dbReference>
<evidence type="ECO:0000313" key="15">
    <source>
        <dbReference type="Proteomes" id="UP000019681"/>
    </source>
</evidence>
<dbReference type="InterPro" id="IPR036097">
    <property type="entry name" value="HisK_dim/P_sf"/>
</dbReference>
<dbReference type="AlphaFoldDB" id="A0A017RYY8"/>
<comment type="function">
    <text evidence="10">May play the central regulatory role in sporulation. It may be an element of the effector pathway responsible for the activation of sporulation genes in response to nutritional stress. Spo0A may act in concert with spo0H (a sigma factor) to control the expression of some genes that are critical to the sporulation process.</text>
</comment>
<dbReference type="Gene3D" id="3.30.450.40">
    <property type="match status" value="1"/>
</dbReference>
<dbReference type="Gene3D" id="3.30.565.10">
    <property type="entry name" value="Histidine kinase-like ATPase, C-terminal domain"/>
    <property type="match status" value="1"/>
</dbReference>